<sequence length="612" mass="67311">MWPQAHFNRPLIIGALVALTALPWLPGLELRLAALLPAVLAGLDIARQRRRQLLHRQLLEAAVHLSSDGLVISDRHNRVLAVNAAFSHITGYAPEEIIGRNPSLLSSGRHDEEFHARYRQALEANGHWEGEVWNRRKQGDEYPEWLRARRIEQGGDVFHVALFTDITRHKAREQDLQRLGLEDALTGLPNRRRLGDLLVSRLNGLRAGEAMDLALIDIDELKSINDALGAEGGDRLLQQFSQRLTALARGGVVGRIGGDEFVILRSTAGGEHTAWVDELRQVLTKPFEIGDQALHLALSIGSCRAPEDGADADVLMQRLESALYAAKRHGRNTDMRFQPALDAGGDLQLGLANDLRVAIESQGQLQLHYQCQHDASTGKVASVEALLRWKHPLRGGISPAEFVPLAERHGLMLRLGNWVLREAVQQQASWRRAGHRLCIWVNVSALQLIQGGFEASLAGLLMEYDVPASSIGLELTESVLLDERAGDVSRRLAALRARGHQIAVDDFGTGYSSLAYLKDLPVDKLKLDRAFIRSLPGERADAAITMAVLAMAKGLGMEMIAEGVETAEQREYLVSNGCGWIQGFYFSRPAPAGEVIERLNGYEAGNLAIKAA</sequence>
<feature type="domain" description="GGDEF" evidence="4">
    <location>
        <begin position="209"/>
        <end position="339"/>
    </location>
</feature>
<dbReference type="Pfam" id="PF00563">
    <property type="entry name" value="EAL"/>
    <property type="match status" value="1"/>
</dbReference>
<dbReference type="PANTHER" id="PTHR44757">
    <property type="entry name" value="DIGUANYLATE CYCLASE DGCP"/>
    <property type="match status" value="1"/>
</dbReference>
<dbReference type="Pfam" id="PF00990">
    <property type="entry name" value="GGDEF"/>
    <property type="match status" value="1"/>
</dbReference>
<dbReference type="PANTHER" id="PTHR44757:SF2">
    <property type="entry name" value="BIOFILM ARCHITECTURE MAINTENANCE PROTEIN MBAA"/>
    <property type="match status" value="1"/>
</dbReference>
<dbReference type="PROSITE" id="PS50112">
    <property type="entry name" value="PAS"/>
    <property type="match status" value="1"/>
</dbReference>
<name>A0AAP4TZF1_9GAMM</name>
<accession>A0AAP4TZF1</accession>
<dbReference type="InterPro" id="IPR043128">
    <property type="entry name" value="Rev_trsase/Diguanyl_cyclase"/>
</dbReference>
<comment type="caution">
    <text evidence="5">The sequence shown here is derived from an EMBL/GenBank/DDBJ whole genome shotgun (WGS) entry which is preliminary data.</text>
</comment>
<dbReference type="RefSeq" id="WP_303570834.1">
    <property type="nucleotide sequence ID" value="NZ_JAUORK010000012.1"/>
</dbReference>
<dbReference type="InterPro" id="IPR000014">
    <property type="entry name" value="PAS"/>
</dbReference>
<feature type="transmembrane region" description="Helical" evidence="1">
    <location>
        <begin position="7"/>
        <end position="24"/>
    </location>
</feature>
<dbReference type="AlphaFoldDB" id="A0AAP4TZF1"/>
<dbReference type="SUPFAM" id="SSF55785">
    <property type="entry name" value="PYP-like sensor domain (PAS domain)"/>
    <property type="match status" value="1"/>
</dbReference>
<dbReference type="SMART" id="SM00267">
    <property type="entry name" value="GGDEF"/>
    <property type="match status" value="1"/>
</dbReference>
<proteinExistence type="predicted"/>
<protein>
    <submittedName>
        <fullName evidence="5">EAL domain-containing protein</fullName>
    </submittedName>
</protein>
<dbReference type="InterPro" id="IPR001633">
    <property type="entry name" value="EAL_dom"/>
</dbReference>
<dbReference type="PROSITE" id="PS50883">
    <property type="entry name" value="EAL"/>
    <property type="match status" value="1"/>
</dbReference>
<dbReference type="CDD" id="cd00130">
    <property type="entry name" value="PAS"/>
    <property type="match status" value="1"/>
</dbReference>
<evidence type="ECO:0000256" key="1">
    <source>
        <dbReference type="SAM" id="Phobius"/>
    </source>
</evidence>
<organism evidence="5 6">
    <name type="scientific">Cobetia amphilecti</name>
    <dbReference type="NCBI Taxonomy" id="1055104"/>
    <lineage>
        <taxon>Bacteria</taxon>
        <taxon>Pseudomonadati</taxon>
        <taxon>Pseudomonadota</taxon>
        <taxon>Gammaproteobacteria</taxon>
        <taxon>Oceanospirillales</taxon>
        <taxon>Halomonadaceae</taxon>
        <taxon>Cobetia</taxon>
    </lineage>
</organism>
<dbReference type="NCBIfam" id="TIGR00229">
    <property type="entry name" value="sensory_box"/>
    <property type="match status" value="1"/>
</dbReference>
<feature type="domain" description="PAS" evidence="2">
    <location>
        <begin position="55"/>
        <end position="125"/>
    </location>
</feature>
<dbReference type="SUPFAM" id="SSF141868">
    <property type="entry name" value="EAL domain-like"/>
    <property type="match status" value="1"/>
</dbReference>
<dbReference type="Gene3D" id="3.30.450.20">
    <property type="entry name" value="PAS domain"/>
    <property type="match status" value="1"/>
</dbReference>
<keyword evidence="1" id="KW-0472">Membrane</keyword>
<feature type="domain" description="EAL" evidence="3">
    <location>
        <begin position="348"/>
        <end position="603"/>
    </location>
</feature>
<dbReference type="Gene3D" id="3.30.70.270">
    <property type="match status" value="1"/>
</dbReference>
<evidence type="ECO:0000313" key="5">
    <source>
        <dbReference type="EMBL" id="MDO6672520.1"/>
    </source>
</evidence>
<dbReference type="SMART" id="SM00091">
    <property type="entry name" value="PAS"/>
    <property type="match status" value="1"/>
</dbReference>
<dbReference type="InterPro" id="IPR000160">
    <property type="entry name" value="GGDEF_dom"/>
</dbReference>
<evidence type="ECO:0000259" key="3">
    <source>
        <dbReference type="PROSITE" id="PS50883"/>
    </source>
</evidence>
<reference evidence="5" key="1">
    <citation type="submission" date="2023-07" db="EMBL/GenBank/DDBJ databases">
        <title>Genome content predicts the carbon catabolic preferences of heterotrophic bacteria.</title>
        <authorList>
            <person name="Gralka M."/>
        </authorList>
    </citation>
    <scope>NUCLEOTIDE SEQUENCE</scope>
    <source>
        <strain evidence="5">C2R13</strain>
    </source>
</reference>
<dbReference type="Gene3D" id="3.20.20.450">
    <property type="entry name" value="EAL domain"/>
    <property type="match status" value="1"/>
</dbReference>
<dbReference type="CDD" id="cd01949">
    <property type="entry name" value="GGDEF"/>
    <property type="match status" value="1"/>
</dbReference>
<dbReference type="InterPro" id="IPR035965">
    <property type="entry name" value="PAS-like_dom_sf"/>
</dbReference>
<dbReference type="PROSITE" id="PS50887">
    <property type="entry name" value="GGDEF"/>
    <property type="match status" value="1"/>
</dbReference>
<evidence type="ECO:0000313" key="6">
    <source>
        <dbReference type="Proteomes" id="UP001170481"/>
    </source>
</evidence>
<dbReference type="InterPro" id="IPR035919">
    <property type="entry name" value="EAL_sf"/>
</dbReference>
<dbReference type="SMART" id="SM00052">
    <property type="entry name" value="EAL"/>
    <property type="match status" value="1"/>
</dbReference>
<dbReference type="SUPFAM" id="SSF55073">
    <property type="entry name" value="Nucleotide cyclase"/>
    <property type="match status" value="1"/>
</dbReference>
<dbReference type="NCBIfam" id="TIGR00254">
    <property type="entry name" value="GGDEF"/>
    <property type="match status" value="1"/>
</dbReference>
<dbReference type="EMBL" id="JAUORK010000012">
    <property type="protein sequence ID" value="MDO6672520.1"/>
    <property type="molecule type" value="Genomic_DNA"/>
</dbReference>
<evidence type="ECO:0000259" key="2">
    <source>
        <dbReference type="PROSITE" id="PS50112"/>
    </source>
</evidence>
<keyword evidence="1" id="KW-1133">Transmembrane helix</keyword>
<dbReference type="Pfam" id="PF13426">
    <property type="entry name" value="PAS_9"/>
    <property type="match status" value="1"/>
</dbReference>
<gene>
    <name evidence="5" type="ORF">Q4535_10370</name>
</gene>
<dbReference type="InterPro" id="IPR052155">
    <property type="entry name" value="Biofilm_reg_signaling"/>
</dbReference>
<dbReference type="InterPro" id="IPR029787">
    <property type="entry name" value="Nucleotide_cyclase"/>
</dbReference>
<dbReference type="CDD" id="cd01948">
    <property type="entry name" value="EAL"/>
    <property type="match status" value="1"/>
</dbReference>
<dbReference type="Proteomes" id="UP001170481">
    <property type="component" value="Unassembled WGS sequence"/>
</dbReference>
<evidence type="ECO:0000259" key="4">
    <source>
        <dbReference type="PROSITE" id="PS50887"/>
    </source>
</evidence>
<keyword evidence="1" id="KW-0812">Transmembrane</keyword>